<evidence type="ECO:0000313" key="3">
    <source>
        <dbReference type="Proteomes" id="UP000178493"/>
    </source>
</evidence>
<name>A0A1G1W8Q3_9BACT</name>
<organism evidence="2 3">
    <name type="scientific">Candidatus Woykebacteria bacterium GWB1_45_5</name>
    <dbReference type="NCBI Taxonomy" id="1802592"/>
    <lineage>
        <taxon>Bacteria</taxon>
        <taxon>Candidatus Woykeibacteriota</taxon>
    </lineage>
</organism>
<reference evidence="2 3" key="1">
    <citation type="journal article" date="2016" name="Nat. Commun.">
        <title>Thousands of microbial genomes shed light on interconnected biogeochemical processes in an aquifer system.</title>
        <authorList>
            <person name="Anantharaman K."/>
            <person name="Brown C.T."/>
            <person name="Hug L.A."/>
            <person name="Sharon I."/>
            <person name="Castelle C.J."/>
            <person name="Probst A.J."/>
            <person name="Thomas B.C."/>
            <person name="Singh A."/>
            <person name="Wilkins M.J."/>
            <person name="Karaoz U."/>
            <person name="Brodie E.L."/>
            <person name="Williams K.H."/>
            <person name="Hubbard S.S."/>
            <person name="Banfield J.F."/>
        </authorList>
    </citation>
    <scope>NUCLEOTIDE SEQUENCE [LARGE SCALE GENOMIC DNA]</scope>
</reference>
<keyword evidence="1" id="KW-0472">Membrane</keyword>
<dbReference type="Proteomes" id="UP000178493">
    <property type="component" value="Unassembled WGS sequence"/>
</dbReference>
<evidence type="ECO:0000256" key="1">
    <source>
        <dbReference type="SAM" id="Phobius"/>
    </source>
</evidence>
<dbReference type="EMBL" id="MHCO01000022">
    <property type="protein sequence ID" value="OGY24011.1"/>
    <property type="molecule type" value="Genomic_DNA"/>
</dbReference>
<proteinExistence type="predicted"/>
<keyword evidence="1" id="KW-1133">Transmembrane helix</keyword>
<protein>
    <submittedName>
        <fullName evidence="2">Uncharacterized protein</fullName>
    </submittedName>
</protein>
<gene>
    <name evidence="2" type="ORF">A2126_00845</name>
</gene>
<feature type="transmembrane region" description="Helical" evidence="1">
    <location>
        <begin position="37"/>
        <end position="59"/>
    </location>
</feature>
<dbReference type="AlphaFoldDB" id="A0A1G1W8Q3"/>
<feature type="transmembrane region" description="Helical" evidence="1">
    <location>
        <begin position="12"/>
        <end position="31"/>
    </location>
</feature>
<evidence type="ECO:0000313" key="2">
    <source>
        <dbReference type="EMBL" id="OGY24011.1"/>
    </source>
</evidence>
<comment type="caution">
    <text evidence="2">The sequence shown here is derived from an EMBL/GenBank/DDBJ whole genome shotgun (WGS) entry which is preliminary data.</text>
</comment>
<keyword evidence="1" id="KW-0812">Transmembrane</keyword>
<sequence>MILMSKNDSLDLIAIICFAIFFGFNIILASFLGDTLFIPIILFFTVFGLVGIVVFRGLLGDFIASRRLKSRLQNLAREDWKESVRSGAVKESKIHRDLTETEVVLLQRCFKETGDKKYYLDSRSPVFSISGRLTKNKTRPMNPELFRPEPYFFVRGIKITPDRNSLIKLHDQEFREDEEVTVEFSPRSKYVWKMYKTEDLK</sequence>
<accession>A0A1G1W8Q3</accession>